<keyword evidence="5" id="KW-1015">Disulfide bond</keyword>
<evidence type="ECO:0000256" key="6">
    <source>
        <dbReference type="ARBA" id="ARBA00023239"/>
    </source>
</evidence>
<dbReference type="GO" id="GO:0012505">
    <property type="term" value="C:endomembrane system"/>
    <property type="evidence" value="ECO:0007669"/>
    <property type="project" value="UniProtKB-SubCell"/>
</dbReference>
<dbReference type="PANTHER" id="PTHR12639">
    <property type="entry name" value="VITAMIN K-DEPENDENT GAMMA-CARBOXYLASE"/>
    <property type="match status" value="1"/>
</dbReference>
<feature type="transmembrane region" description="Helical" evidence="7">
    <location>
        <begin position="307"/>
        <end position="327"/>
    </location>
</feature>
<evidence type="ECO:0000256" key="7">
    <source>
        <dbReference type="SAM" id="Phobius"/>
    </source>
</evidence>
<evidence type="ECO:0000256" key="2">
    <source>
        <dbReference type="ARBA" id="ARBA00022692"/>
    </source>
</evidence>
<keyword evidence="2 7" id="KW-0812">Transmembrane</keyword>
<dbReference type="InterPro" id="IPR053934">
    <property type="entry name" value="HTTM_dom"/>
</dbReference>
<gene>
    <name evidence="9" type="ORF">GEU84_016325</name>
</gene>
<name>A0A8X8KPE1_9RHOB</name>
<evidence type="ECO:0000259" key="8">
    <source>
        <dbReference type="SMART" id="SM00752"/>
    </source>
</evidence>
<dbReference type="Pfam" id="PF05090">
    <property type="entry name" value="HTTM"/>
    <property type="match status" value="1"/>
</dbReference>
<dbReference type="GO" id="GO:0019842">
    <property type="term" value="F:vitamin binding"/>
    <property type="evidence" value="ECO:0007669"/>
    <property type="project" value="TreeGrafter"/>
</dbReference>
<feature type="domain" description="HTTM-like" evidence="8">
    <location>
        <begin position="19"/>
        <end position="278"/>
    </location>
</feature>
<comment type="caution">
    <text evidence="9">The sequence shown here is derived from an EMBL/GenBank/DDBJ whole genome shotgun (WGS) entry which is preliminary data.</text>
</comment>
<reference evidence="9" key="1">
    <citation type="submission" date="2020-05" db="EMBL/GenBank/DDBJ databases">
        <title>Fertoebacter nigrum gen. nov., sp. nov., a new member of the family Rhodobacteraceae.</title>
        <authorList>
            <person name="Szuroczki S."/>
            <person name="Abbaszade G."/>
            <person name="Buni D."/>
            <person name="Schumann P."/>
            <person name="Toth E."/>
        </authorList>
    </citation>
    <scope>NUCLEOTIDE SEQUENCE</scope>
    <source>
        <strain evidence="9">RG-N-1a</strain>
    </source>
</reference>
<dbReference type="RefSeq" id="WP_174539928.1">
    <property type="nucleotide sequence ID" value="NZ_WHUT02000010.1"/>
</dbReference>
<organism evidence="9 10">
    <name type="scientific">Fertoeibacter niger</name>
    <dbReference type="NCBI Taxonomy" id="2656921"/>
    <lineage>
        <taxon>Bacteria</taxon>
        <taxon>Pseudomonadati</taxon>
        <taxon>Pseudomonadota</taxon>
        <taxon>Alphaproteobacteria</taxon>
        <taxon>Rhodobacterales</taxon>
        <taxon>Paracoccaceae</taxon>
        <taxon>Fertoeibacter</taxon>
    </lineage>
</organism>
<feature type="transmembrane region" description="Helical" evidence="7">
    <location>
        <begin position="120"/>
        <end position="139"/>
    </location>
</feature>
<comment type="subcellular location">
    <subcellularLocation>
        <location evidence="1">Endomembrane system</location>
        <topology evidence="1">Multi-pass membrane protein</topology>
    </subcellularLocation>
</comment>
<proteinExistence type="predicted"/>
<keyword evidence="4 7" id="KW-0472">Membrane</keyword>
<protein>
    <submittedName>
        <fullName evidence="9">HTTM domain-containing protein</fullName>
    </submittedName>
</protein>
<keyword evidence="10" id="KW-1185">Reference proteome</keyword>
<evidence type="ECO:0000313" key="10">
    <source>
        <dbReference type="Proteomes" id="UP000484076"/>
    </source>
</evidence>
<feature type="transmembrane region" description="Helical" evidence="7">
    <location>
        <begin position="24"/>
        <end position="43"/>
    </location>
</feature>
<dbReference type="InterPro" id="IPR011020">
    <property type="entry name" value="HTTM-like"/>
</dbReference>
<feature type="transmembrane region" description="Helical" evidence="7">
    <location>
        <begin position="213"/>
        <end position="235"/>
    </location>
</feature>
<dbReference type="GO" id="GO:0008488">
    <property type="term" value="F:gamma-glutamyl carboxylase activity"/>
    <property type="evidence" value="ECO:0007669"/>
    <property type="project" value="InterPro"/>
</dbReference>
<dbReference type="InterPro" id="IPR007782">
    <property type="entry name" value="VKG_COase"/>
</dbReference>
<evidence type="ECO:0000256" key="4">
    <source>
        <dbReference type="ARBA" id="ARBA00023136"/>
    </source>
</evidence>
<dbReference type="PANTHER" id="PTHR12639:SF7">
    <property type="entry name" value="HTTM DOMAIN-CONTAINING PROTEIN"/>
    <property type="match status" value="1"/>
</dbReference>
<feature type="transmembrane region" description="Helical" evidence="7">
    <location>
        <begin position="255"/>
        <end position="274"/>
    </location>
</feature>
<evidence type="ECO:0000256" key="5">
    <source>
        <dbReference type="ARBA" id="ARBA00023157"/>
    </source>
</evidence>
<keyword evidence="6" id="KW-0456">Lyase</keyword>
<evidence type="ECO:0000313" key="9">
    <source>
        <dbReference type="EMBL" id="NUB45965.1"/>
    </source>
</evidence>
<dbReference type="InterPro" id="IPR053935">
    <property type="entry name" value="VKGC_lumenal_dom"/>
</dbReference>
<dbReference type="SMART" id="SM00752">
    <property type="entry name" value="HTTM"/>
    <property type="match status" value="1"/>
</dbReference>
<dbReference type="AlphaFoldDB" id="A0A8X8KPE1"/>
<sequence>MQPNITTPLSRTALADMLSRPVSSLSLAAFRIGLGAMLVWDCWRFIQYDRIHRYFVEPEFNFSFSGLGWVTPLPEPWIHLAWCVVGLSALCVMLGLFYRVSIVILTMSFAYFFLLDKAEYLNHFYLVLLFLVLMCFLPAHRALSLDARWRRGVASDQVPYAAVFILRAQMEIMLVFAGLVKITPDWLAGEPLGLWLRDQSDAFPFGFLFHYDWVIIAGTWTTVALHVLGAPLLLWRKTRLPTFVIYCAFHMANAVFFNIGIFPWLTIAATTIFFDPDWPRQLAQRLVAPFGTLVAHGPTTRVAAGTLPRGVMIGLVVWIAIQIALPLRAGLIPGEVRWTGDGHRFSWRMRIYDRQADGAFRVVADGQEYTVDPARHLTDRQVGKMLVRPDMIHQFAGYLKSRWTDAGYRDVAVYADIWKSLNGRPMQPFINPEVDLTSVTLNRLGPDPWVMPLREPVWGVADNRLKPGARTTPGDGS</sequence>
<evidence type="ECO:0000256" key="3">
    <source>
        <dbReference type="ARBA" id="ARBA00022989"/>
    </source>
</evidence>
<keyword evidence="3 7" id="KW-1133">Transmembrane helix</keyword>
<accession>A0A8X8KPE1</accession>
<dbReference type="Pfam" id="PF22777">
    <property type="entry name" value="VKGC_lumenal_dom"/>
    <property type="match status" value="1"/>
</dbReference>
<evidence type="ECO:0000256" key="1">
    <source>
        <dbReference type="ARBA" id="ARBA00004127"/>
    </source>
</evidence>
<dbReference type="EMBL" id="WHUT02000010">
    <property type="protein sequence ID" value="NUB45965.1"/>
    <property type="molecule type" value="Genomic_DNA"/>
</dbReference>
<dbReference type="Proteomes" id="UP000484076">
    <property type="component" value="Unassembled WGS sequence"/>
</dbReference>